<dbReference type="CDD" id="cd01834">
    <property type="entry name" value="SGNH_hydrolase_like_2"/>
    <property type="match status" value="1"/>
</dbReference>
<gene>
    <name evidence="2" type="ORF">ACFOZ1_13115</name>
</gene>
<organism evidence="2 3">
    <name type="scientific">Gracilibacillus marinus</name>
    <dbReference type="NCBI Taxonomy" id="630535"/>
    <lineage>
        <taxon>Bacteria</taxon>
        <taxon>Bacillati</taxon>
        <taxon>Bacillota</taxon>
        <taxon>Bacilli</taxon>
        <taxon>Bacillales</taxon>
        <taxon>Bacillaceae</taxon>
        <taxon>Gracilibacillus</taxon>
    </lineage>
</organism>
<sequence length="202" mass="23544">MFKDKNKLLFIGDSITEWGRHEDQEDIGTGYVRIVHDYLKVSYPNKEWDIYNRGVGGDRIIDLKKRWNEDVVELDPDIISVSIGINDVWRQLDHPELEQVDPQLFEQIYRELLETIKDKQIVLMEPTIIEEDMQAEGNVKLKKYVAVIHKLAEEFEATVVHTHEQFIAYLQSTHKQPVTIDGVHMNSIGNMLMAKTWITAVL</sequence>
<dbReference type="PANTHER" id="PTHR30383:SF5">
    <property type="entry name" value="SGNH HYDROLASE-TYPE ESTERASE DOMAIN-CONTAINING PROTEIN"/>
    <property type="match status" value="1"/>
</dbReference>
<dbReference type="InterPro" id="IPR051532">
    <property type="entry name" value="Ester_Hydrolysis_Enzymes"/>
</dbReference>
<keyword evidence="2" id="KW-0378">Hydrolase</keyword>
<dbReference type="PANTHER" id="PTHR30383">
    <property type="entry name" value="THIOESTERASE 1/PROTEASE 1/LYSOPHOSPHOLIPASE L1"/>
    <property type="match status" value="1"/>
</dbReference>
<evidence type="ECO:0000259" key="1">
    <source>
        <dbReference type="Pfam" id="PF13472"/>
    </source>
</evidence>
<proteinExistence type="predicted"/>
<dbReference type="InterPro" id="IPR036514">
    <property type="entry name" value="SGNH_hydro_sf"/>
</dbReference>
<dbReference type="EMBL" id="JBHSDV010000004">
    <property type="protein sequence ID" value="MFC4388734.1"/>
    <property type="molecule type" value="Genomic_DNA"/>
</dbReference>
<accession>A0ABV8VX31</accession>
<comment type="caution">
    <text evidence="2">The sequence shown here is derived from an EMBL/GenBank/DDBJ whole genome shotgun (WGS) entry which is preliminary data.</text>
</comment>
<dbReference type="Gene3D" id="3.40.50.1110">
    <property type="entry name" value="SGNH hydrolase"/>
    <property type="match status" value="1"/>
</dbReference>
<dbReference type="EC" id="3.1.-.-" evidence="2"/>
<dbReference type="GO" id="GO:0016787">
    <property type="term" value="F:hydrolase activity"/>
    <property type="evidence" value="ECO:0007669"/>
    <property type="project" value="UniProtKB-KW"/>
</dbReference>
<name>A0ABV8VX31_9BACI</name>
<reference evidence="3" key="1">
    <citation type="journal article" date="2019" name="Int. J. Syst. Evol. Microbiol.">
        <title>The Global Catalogue of Microorganisms (GCM) 10K type strain sequencing project: providing services to taxonomists for standard genome sequencing and annotation.</title>
        <authorList>
            <consortium name="The Broad Institute Genomics Platform"/>
            <consortium name="The Broad Institute Genome Sequencing Center for Infectious Disease"/>
            <person name="Wu L."/>
            <person name="Ma J."/>
        </authorList>
    </citation>
    <scope>NUCLEOTIDE SEQUENCE [LARGE SCALE GENOMIC DNA]</scope>
    <source>
        <strain evidence="3">KACC 14058</strain>
    </source>
</reference>
<dbReference type="InterPro" id="IPR013830">
    <property type="entry name" value="SGNH_hydro"/>
</dbReference>
<dbReference type="Proteomes" id="UP001595880">
    <property type="component" value="Unassembled WGS sequence"/>
</dbReference>
<dbReference type="SUPFAM" id="SSF52266">
    <property type="entry name" value="SGNH hydrolase"/>
    <property type="match status" value="1"/>
</dbReference>
<evidence type="ECO:0000313" key="3">
    <source>
        <dbReference type="Proteomes" id="UP001595880"/>
    </source>
</evidence>
<protein>
    <submittedName>
        <fullName evidence="2">SGNH/GDSL hydrolase family protein</fullName>
        <ecNumber evidence="2">3.1.-.-</ecNumber>
    </submittedName>
</protein>
<dbReference type="RefSeq" id="WP_390199981.1">
    <property type="nucleotide sequence ID" value="NZ_JBHSDV010000004.1"/>
</dbReference>
<feature type="domain" description="SGNH hydrolase-type esterase" evidence="1">
    <location>
        <begin position="10"/>
        <end position="190"/>
    </location>
</feature>
<keyword evidence="3" id="KW-1185">Reference proteome</keyword>
<dbReference type="Pfam" id="PF13472">
    <property type="entry name" value="Lipase_GDSL_2"/>
    <property type="match status" value="1"/>
</dbReference>
<evidence type="ECO:0000313" key="2">
    <source>
        <dbReference type="EMBL" id="MFC4388734.1"/>
    </source>
</evidence>